<keyword evidence="8 15" id="KW-0808">Transferase</keyword>
<keyword evidence="10 15" id="KW-0660">Purine salvage</keyword>
<keyword evidence="12 15" id="KW-0460">Magnesium</keyword>
<evidence type="ECO:0000256" key="15">
    <source>
        <dbReference type="RuleBase" id="RU364099"/>
    </source>
</evidence>
<evidence type="ECO:0000256" key="3">
    <source>
        <dbReference type="ARBA" id="ARBA00004669"/>
    </source>
</evidence>
<evidence type="ECO:0000256" key="2">
    <source>
        <dbReference type="ARBA" id="ARBA00004496"/>
    </source>
</evidence>
<evidence type="ECO:0000256" key="7">
    <source>
        <dbReference type="ARBA" id="ARBA00022676"/>
    </source>
</evidence>
<dbReference type="EMBL" id="DVKT01000062">
    <property type="protein sequence ID" value="HIT39988.1"/>
    <property type="molecule type" value="Genomic_DNA"/>
</dbReference>
<evidence type="ECO:0000256" key="10">
    <source>
        <dbReference type="ARBA" id="ARBA00022726"/>
    </source>
</evidence>
<dbReference type="Proteomes" id="UP000886722">
    <property type="component" value="Unassembled WGS sequence"/>
</dbReference>
<dbReference type="GO" id="GO:0032263">
    <property type="term" value="P:GMP salvage"/>
    <property type="evidence" value="ECO:0007669"/>
    <property type="project" value="TreeGrafter"/>
</dbReference>
<dbReference type="CDD" id="cd06223">
    <property type="entry name" value="PRTases_typeI"/>
    <property type="match status" value="1"/>
</dbReference>
<dbReference type="PANTHER" id="PTHR43340">
    <property type="entry name" value="HYPOXANTHINE-GUANINE PHOSPHORIBOSYLTRANSFERASE"/>
    <property type="match status" value="1"/>
</dbReference>
<dbReference type="GO" id="GO:0032264">
    <property type="term" value="P:IMP salvage"/>
    <property type="evidence" value="ECO:0007669"/>
    <property type="project" value="TreeGrafter"/>
</dbReference>
<dbReference type="GO" id="GO:0006178">
    <property type="term" value="P:guanine salvage"/>
    <property type="evidence" value="ECO:0007669"/>
    <property type="project" value="TreeGrafter"/>
</dbReference>
<name>A0A9D1KD14_9BACT</name>
<keyword evidence="7 15" id="KW-0328">Glycosyltransferase</keyword>
<evidence type="ECO:0000256" key="12">
    <source>
        <dbReference type="ARBA" id="ARBA00022842"/>
    </source>
</evidence>
<dbReference type="GO" id="GO:0006166">
    <property type="term" value="P:purine ribonucleoside salvage"/>
    <property type="evidence" value="ECO:0007669"/>
    <property type="project" value="UniProtKB-KW"/>
</dbReference>
<comment type="catalytic activity">
    <reaction evidence="14">
        <text>IMP + diphosphate = hypoxanthine + 5-phospho-alpha-D-ribose 1-diphosphate</text>
        <dbReference type="Rhea" id="RHEA:17973"/>
        <dbReference type="ChEBI" id="CHEBI:17368"/>
        <dbReference type="ChEBI" id="CHEBI:33019"/>
        <dbReference type="ChEBI" id="CHEBI:58017"/>
        <dbReference type="ChEBI" id="CHEBI:58053"/>
        <dbReference type="EC" id="2.4.2.8"/>
    </reaction>
    <physiologicalReaction direction="right-to-left" evidence="14">
        <dbReference type="Rhea" id="RHEA:17975"/>
    </physiologicalReaction>
</comment>
<comment type="caution">
    <text evidence="17">The sequence shown here is derived from an EMBL/GenBank/DDBJ whole genome shotgun (WGS) entry which is preliminary data.</text>
</comment>
<evidence type="ECO:0000256" key="9">
    <source>
        <dbReference type="ARBA" id="ARBA00022723"/>
    </source>
</evidence>
<dbReference type="InterPro" id="IPR029057">
    <property type="entry name" value="PRTase-like"/>
</dbReference>
<evidence type="ECO:0000256" key="14">
    <source>
        <dbReference type="ARBA" id="ARBA00049402"/>
    </source>
</evidence>
<dbReference type="EC" id="2.4.2.8" evidence="5 15"/>
<keyword evidence="6 15" id="KW-0963">Cytoplasm</keyword>
<accession>A0A9D1KD14</accession>
<reference evidence="17" key="2">
    <citation type="journal article" date="2021" name="PeerJ">
        <title>Extensive microbial diversity within the chicken gut microbiome revealed by metagenomics and culture.</title>
        <authorList>
            <person name="Gilroy R."/>
            <person name="Ravi A."/>
            <person name="Getino M."/>
            <person name="Pursley I."/>
            <person name="Horton D.L."/>
            <person name="Alikhan N.F."/>
            <person name="Baker D."/>
            <person name="Gharbi K."/>
            <person name="Hall N."/>
            <person name="Watson M."/>
            <person name="Adriaenssens E.M."/>
            <person name="Foster-Nyarko E."/>
            <person name="Jarju S."/>
            <person name="Secka A."/>
            <person name="Antonio M."/>
            <person name="Oren A."/>
            <person name="Chaudhuri R.R."/>
            <person name="La Ragione R."/>
            <person name="Hildebrand F."/>
            <person name="Pallen M.J."/>
        </authorList>
    </citation>
    <scope>NUCLEOTIDE SEQUENCE</scope>
    <source>
        <strain evidence="17">21143</strain>
    </source>
</reference>
<dbReference type="GO" id="GO:0046100">
    <property type="term" value="P:hypoxanthine metabolic process"/>
    <property type="evidence" value="ECO:0007669"/>
    <property type="project" value="TreeGrafter"/>
</dbReference>
<evidence type="ECO:0000313" key="17">
    <source>
        <dbReference type="EMBL" id="HIT39988.1"/>
    </source>
</evidence>
<protein>
    <recommendedName>
        <fullName evidence="5 15">Hypoxanthine phosphoribosyltransferase</fullName>
        <ecNumber evidence="5 15">2.4.2.8</ecNumber>
    </recommendedName>
</protein>
<dbReference type="GO" id="GO:0000287">
    <property type="term" value="F:magnesium ion binding"/>
    <property type="evidence" value="ECO:0007669"/>
    <property type="project" value="TreeGrafter"/>
</dbReference>
<evidence type="ECO:0000256" key="1">
    <source>
        <dbReference type="ARBA" id="ARBA00001946"/>
    </source>
</evidence>
<evidence type="ECO:0000256" key="11">
    <source>
        <dbReference type="ARBA" id="ARBA00022741"/>
    </source>
</evidence>
<dbReference type="PANTHER" id="PTHR43340:SF1">
    <property type="entry name" value="HYPOXANTHINE PHOSPHORIBOSYLTRANSFERASE"/>
    <property type="match status" value="1"/>
</dbReference>
<gene>
    <name evidence="17" type="primary">hpt</name>
    <name evidence="17" type="ORF">IAD06_08155</name>
</gene>
<dbReference type="InterPro" id="IPR005904">
    <property type="entry name" value="Hxn_phspho_trans"/>
</dbReference>
<comment type="catalytic activity">
    <reaction evidence="13">
        <text>GMP + diphosphate = guanine + 5-phospho-alpha-D-ribose 1-diphosphate</text>
        <dbReference type="Rhea" id="RHEA:25424"/>
        <dbReference type="ChEBI" id="CHEBI:16235"/>
        <dbReference type="ChEBI" id="CHEBI:33019"/>
        <dbReference type="ChEBI" id="CHEBI:58017"/>
        <dbReference type="ChEBI" id="CHEBI:58115"/>
        <dbReference type="EC" id="2.4.2.8"/>
    </reaction>
    <physiologicalReaction direction="right-to-left" evidence="13">
        <dbReference type="Rhea" id="RHEA:25426"/>
    </physiologicalReaction>
</comment>
<keyword evidence="11 15" id="KW-0547">Nucleotide-binding</keyword>
<comment type="subcellular location">
    <subcellularLocation>
        <location evidence="2 15">Cytoplasm</location>
    </subcellularLocation>
</comment>
<evidence type="ECO:0000313" key="18">
    <source>
        <dbReference type="Proteomes" id="UP000886722"/>
    </source>
</evidence>
<comment type="cofactor">
    <cofactor evidence="1 15">
        <name>Mg(2+)</name>
        <dbReference type="ChEBI" id="CHEBI:18420"/>
    </cofactor>
</comment>
<dbReference type="AlphaFoldDB" id="A0A9D1KD14"/>
<comment type="pathway">
    <text evidence="3 15">Purine metabolism; IMP biosynthesis via salvage pathway; IMP from hypoxanthine: step 1/1.</text>
</comment>
<evidence type="ECO:0000256" key="5">
    <source>
        <dbReference type="ARBA" id="ARBA00011895"/>
    </source>
</evidence>
<organism evidence="17 18">
    <name type="scientific">Candidatus Caccoplasma intestinavium</name>
    <dbReference type="NCBI Taxonomy" id="2840716"/>
    <lineage>
        <taxon>Bacteria</taxon>
        <taxon>Pseudomonadati</taxon>
        <taxon>Bacteroidota</taxon>
        <taxon>Bacteroidia</taxon>
        <taxon>Bacteroidales</taxon>
        <taxon>Bacteroidaceae</taxon>
        <taxon>Bacteroidaceae incertae sedis</taxon>
        <taxon>Candidatus Caccoplasma</taxon>
    </lineage>
</organism>
<evidence type="ECO:0000256" key="8">
    <source>
        <dbReference type="ARBA" id="ARBA00022679"/>
    </source>
</evidence>
<dbReference type="Pfam" id="PF00156">
    <property type="entry name" value="Pribosyltran"/>
    <property type="match status" value="1"/>
</dbReference>
<evidence type="ECO:0000256" key="6">
    <source>
        <dbReference type="ARBA" id="ARBA00022490"/>
    </source>
</evidence>
<evidence type="ECO:0000256" key="4">
    <source>
        <dbReference type="ARBA" id="ARBA00008391"/>
    </source>
</evidence>
<keyword evidence="9 15" id="KW-0479">Metal-binding</keyword>
<proteinExistence type="inferred from homology"/>
<dbReference type="InterPro" id="IPR000836">
    <property type="entry name" value="PRTase_dom"/>
</dbReference>
<evidence type="ECO:0000256" key="13">
    <source>
        <dbReference type="ARBA" id="ARBA00048811"/>
    </source>
</evidence>
<dbReference type="GO" id="GO:0004422">
    <property type="term" value="F:hypoxanthine phosphoribosyltransferase activity"/>
    <property type="evidence" value="ECO:0007669"/>
    <property type="project" value="InterPro"/>
</dbReference>
<reference evidence="17" key="1">
    <citation type="submission" date="2020-10" db="EMBL/GenBank/DDBJ databases">
        <authorList>
            <person name="Gilroy R."/>
        </authorList>
    </citation>
    <scope>NUCLEOTIDE SEQUENCE</scope>
    <source>
        <strain evidence="17">21143</strain>
    </source>
</reference>
<dbReference type="GO" id="GO:0005829">
    <property type="term" value="C:cytosol"/>
    <property type="evidence" value="ECO:0007669"/>
    <property type="project" value="TreeGrafter"/>
</dbReference>
<dbReference type="Gene3D" id="3.40.50.2020">
    <property type="match status" value="1"/>
</dbReference>
<dbReference type="NCBIfam" id="TIGR01203">
    <property type="entry name" value="HGPRTase"/>
    <property type="match status" value="1"/>
</dbReference>
<sequence>MDKIRIKDKTFKPYISSDEIARAVVRVACCIREDVKDERPLFIVMLNGAFVFASDLLREMEFPCEVAFMRMKSYAGTVTTGKVDLLQDIGVDVGGRTIIIIEDIVDTGTTMHALLQNLQARSPKCIKIAALLFKPESLLYDFKVDYVAFEIPRDFIVGYGLDYEEEGRNLKDIYVIDN</sequence>
<dbReference type="InterPro" id="IPR050408">
    <property type="entry name" value="HGPRT"/>
</dbReference>
<evidence type="ECO:0000259" key="16">
    <source>
        <dbReference type="Pfam" id="PF00156"/>
    </source>
</evidence>
<comment type="similarity">
    <text evidence="4 15">Belongs to the purine/pyrimidine phosphoribosyltransferase family.</text>
</comment>
<dbReference type="SUPFAM" id="SSF53271">
    <property type="entry name" value="PRTase-like"/>
    <property type="match status" value="1"/>
</dbReference>
<dbReference type="GO" id="GO:0000166">
    <property type="term" value="F:nucleotide binding"/>
    <property type="evidence" value="ECO:0007669"/>
    <property type="project" value="UniProtKB-KW"/>
</dbReference>
<feature type="domain" description="Phosphoribosyltransferase" evidence="16">
    <location>
        <begin position="19"/>
        <end position="163"/>
    </location>
</feature>